<dbReference type="Proteomes" id="UP000237105">
    <property type="component" value="Unassembled WGS sequence"/>
</dbReference>
<sequence length="121" mass="13622">MSRDVSESGNAAVDSSFPSSYGTSTGTIKKKQGPPQEPLQPSSARVTDRFRLARLCRISATPHQPPPSPTTSEILQVVVLVFHHRRRFRPQFDLQPVPLDSSRLKDHQCIYIYISTPFYPD</sequence>
<evidence type="ECO:0000313" key="2">
    <source>
        <dbReference type="EMBL" id="PON65611.1"/>
    </source>
</evidence>
<comment type="caution">
    <text evidence="2">The sequence shown here is derived from an EMBL/GenBank/DDBJ whole genome shotgun (WGS) entry which is preliminary data.</text>
</comment>
<name>A0A2P5CX69_PARAD</name>
<organism evidence="2 3">
    <name type="scientific">Parasponia andersonii</name>
    <name type="common">Sponia andersonii</name>
    <dbReference type="NCBI Taxonomy" id="3476"/>
    <lineage>
        <taxon>Eukaryota</taxon>
        <taxon>Viridiplantae</taxon>
        <taxon>Streptophyta</taxon>
        <taxon>Embryophyta</taxon>
        <taxon>Tracheophyta</taxon>
        <taxon>Spermatophyta</taxon>
        <taxon>Magnoliopsida</taxon>
        <taxon>eudicotyledons</taxon>
        <taxon>Gunneridae</taxon>
        <taxon>Pentapetalae</taxon>
        <taxon>rosids</taxon>
        <taxon>fabids</taxon>
        <taxon>Rosales</taxon>
        <taxon>Cannabaceae</taxon>
        <taxon>Parasponia</taxon>
    </lineage>
</organism>
<reference evidence="3" key="1">
    <citation type="submission" date="2016-06" db="EMBL/GenBank/DDBJ databases">
        <title>Parallel loss of symbiosis genes in relatives of nitrogen-fixing non-legume Parasponia.</title>
        <authorList>
            <person name="Van Velzen R."/>
            <person name="Holmer R."/>
            <person name="Bu F."/>
            <person name="Rutten L."/>
            <person name="Van Zeijl A."/>
            <person name="Liu W."/>
            <person name="Santuari L."/>
            <person name="Cao Q."/>
            <person name="Sharma T."/>
            <person name="Shen D."/>
            <person name="Roswanjaya Y."/>
            <person name="Wardhani T."/>
            <person name="Kalhor M.S."/>
            <person name="Jansen J."/>
            <person name="Van den Hoogen J."/>
            <person name="Gungor B."/>
            <person name="Hartog M."/>
            <person name="Hontelez J."/>
            <person name="Verver J."/>
            <person name="Yang W.-C."/>
            <person name="Schijlen E."/>
            <person name="Repin R."/>
            <person name="Schilthuizen M."/>
            <person name="Schranz E."/>
            <person name="Heidstra R."/>
            <person name="Miyata K."/>
            <person name="Fedorova E."/>
            <person name="Kohlen W."/>
            <person name="Bisseling T."/>
            <person name="Smit S."/>
            <person name="Geurts R."/>
        </authorList>
    </citation>
    <scope>NUCLEOTIDE SEQUENCE [LARGE SCALE GENOMIC DNA]</scope>
    <source>
        <strain evidence="3">cv. WU1-14</strain>
    </source>
</reference>
<dbReference type="AlphaFoldDB" id="A0A2P5CX69"/>
<dbReference type="EMBL" id="JXTB01000086">
    <property type="protein sequence ID" value="PON65611.1"/>
    <property type="molecule type" value="Genomic_DNA"/>
</dbReference>
<proteinExistence type="predicted"/>
<evidence type="ECO:0000256" key="1">
    <source>
        <dbReference type="SAM" id="MobiDB-lite"/>
    </source>
</evidence>
<accession>A0A2P5CX69</accession>
<feature type="compositionally biased region" description="Polar residues" evidence="1">
    <location>
        <begin position="16"/>
        <end position="27"/>
    </location>
</feature>
<feature type="region of interest" description="Disordered" evidence="1">
    <location>
        <begin position="1"/>
        <end position="45"/>
    </location>
</feature>
<keyword evidence="3" id="KW-1185">Reference proteome</keyword>
<evidence type="ECO:0000313" key="3">
    <source>
        <dbReference type="Proteomes" id="UP000237105"/>
    </source>
</evidence>
<protein>
    <submittedName>
        <fullName evidence="2">Uncharacterized protein</fullName>
    </submittedName>
</protein>
<gene>
    <name evidence="2" type="ORF">PanWU01x14_116230</name>
</gene>